<dbReference type="Pfam" id="PF01740">
    <property type="entry name" value="STAS"/>
    <property type="match status" value="1"/>
</dbReference>
<evidence type="ECO:0000256" key="2">
    <source>
        <dbReference type="RuleBase" id="RU003749"/>
    </source>
</evidence>
<dbReference type="RefSeq" id="WP_344117243.1">
    <property type="nucleotide sequence ID" value="NZ_BAAABW010000008.1"/>
</dbReference>
<evidence type="ECO:0000313" key="4">
    <source>
        <dbReference type="EMBL" id="GAA0342349.1"/>
    </source>
</evidence>
<dbReference type="InterPro" id="IPR002645">
    <property type="entry name" value="STAS_dom"/>
</dbReference>
<evidence type="ECO:0000256" key="1">
    <source>
        <dbReference type="ARBA" id="ARBA00009013"/>
    </source>
</evidence>
<dbReference type="InterPro" id="IPR036513">
    <property type="entry name" value="STAS_dom_sf"/>
</dbReference>
<dbReference type="Gene3D" id="3.30.750.24">
    <property type="entry name" value="STAS domain"/>
    <property type="match status" value="1"/>
</dbReference>
<dbReference type="PROSITE" id="PS50801">
    <property type="entry name" value="STAS"/>
    <property type="match status" value="1"/>
</dbReference>
<organism evidence="4 5">
    <name type="scientific">Streptomyces blastmyceticus</name>
    <dbReference type="NCBI Taxonomy" id="68180"/>
    <lineage>
        <taxon>Bacteria</taxon>
        <taxon>Bacillati</taxon>
        <taxon>Actinomycetota</taxon>
        <taxon>Actinomycetes</taxon>
        <taxon>Kitasatosporales</taxon>
        <taxon>Streptomycetaceae</taxon>
        <taxon>Streptomyces</taxon>
    </lineage>
</organism>
<name>A0ABN0WN11_9ACTN</name>
<keyword evidence="5" id="KW-1185">Reference proteome</keyword>
<gene>
    <name evidence="4" type="ORF">GCM10010319_18180</name>
</gene>
<accession>A0ABN0WN11</accession>
<dbReference type="PANTHER" id="PTHR33495:SF2">
    <property type="entry name" value="ANTI-SIGMA FACTOR ANTAGONIST TM_1081-RELATED"/>
    <property type="match status" value="1"/>
</dbReference>
<dbReference type="SUPFAM" id="SSF52091">
    <property type="entry name" value="SpoIIaa-like"/>
    <property type="match status" value="1"/>
</dbReference>
<comment type="similarity">
    <text evidence="1 2">Belongs to the anti-sigma-factor antagonist family.</text>
</comment>
<protein>
    <recommendedName>
        <fullName evidence="2">Anti-sigma factor antagonist</fullName>
    </recommendedName>
</protein>
<evidence type="ECO:0000259" key="3">
    <source>
        <dbReference type="PROSITE" id="PS50801"/>
    </source>
</evidence>
<dbReference type="EMBL" id="BAAABW010000008">
    <property type="protein sequence ID" value="GAA0342349.1"/>
    <property type="molecule type" value="Genomic_DNA"/>
</dbReference>
<dbReference type="PANTHER" id="PTHR33495">
    <property type="entry name" value="ANTI-SIGMA FACTOR ANTAGONIST TM_1081-RELATED-RELATED"/>
    <property type="match status" value="1"/>
</dbReference>
<dbReference type="Proteomes" id="UP001500063">
    <property type="component" value="Unassembled WGS sequence"/>
</dbReference>
<comment type="caution">
    <text evidence="4">The sequence shown here is derived from an EMBL/GenBank/DDBJ whole genome shotgun (WGS) entry which is preliminary data.</text>
</comment>
<sequence>MTEWQSASHIRVVGRWGVLRLTGELDIESVPEVERLLVRLLALEKPVVVMDLREVTFFDCAILGVMCRARTGVLAAGGRFAVLCTRPWALKVMRLADLLEVFAPVASLTDLADLDALDGSPDRGSRA</sequence>
<evidence type="ECO:0000313" key="5">
    <source>
        <dbReference type="Proteomes" id="UP001500063"/>
    </source>
</evidence>
<feature type="domain" description="STAS" evidence="3">
    <location>
        <begin position="18"/>
        <end position="95"/>
    </location>
</feature>
<reference evidence="4 5" key="1">
    <citation type="journal article" date="2019" name="Int. J. Syst. Evol. Microbiol.">
        <title>The Global Catalogue of Microorganisms (GCM) 10K type strain sequencing project: providing services to taxonomists for standard genome sequencing and annotation.</title>
        <authorList>
            <consortium name="The Broad Institute Genomics Platform"/>
            <consortium name="The Broad Institute Genome Sequencing Center for Infectious Disease"/>
            <person name="Wu L."/>
            <person name="Ma J."/>
        </authorList>
    </citation>
    <scope>NUCLEOTIDE SEQUENCE [LARGE SCALE GENOMIC DNA]</scope>
    <source>
        <strain evidence="4 5">JCM 4565</strain>
    </source>
</reference>
<proteinExistence type="inferred from homology"/>
<dbReference type="CDD" id="cd07043">
    <property type="entry name" value="STAS_anti-anti-sigma_factors"/>
    <property type="match status" value="1"/>
</dbReference>
<dbReference type="NCBIfam" id="TIGR00377">
    <property type="entry name" value="ant_ant_sig"/>
    <property type="match status" value="1"/>
</dbReference>
<dbReference type="InterPro" id="IPR003658">
    <property type="entry name" value="Anti-sigma_ant"/>
</dbReference>